<evidence type="ECO:0000313" key="2">
    <source>
        <dbReference type="EMBL" id="JAR90461.1"/>
    </source>
</evidence>
<accession>A0A147BI73</accession>
<feature type="signal peptide" evidence="1">
    <location>
        <begin position="1"/>
        <end position="21"/>
    </location>
</feature>
<feature type="non-terminal residue" evidence="2">
    <location>
        <position position="89"/>
    </location>
</feature>
<protein>
    <submittedName>
        <fullName evidence="2">Putative secreted protein</fullName>
    </submittedName>
</protein>
<name>A0A147BI73_IXORI</name>
<reference evidence="2" key="1">
    <citation type="journal article" date="2018" name="PLoS Negl. Trop. Dis.">
        <title>Sialome diversity of ticks revealed by RNAseq of single tick salivary glands.</title>
        <authorList>
            <person name="Perner J."/>
            <person name="Kropackova S."/>
            <person name="Kopacek P."/>
            <person name="Ribeiro J.M."/>
        </authorList>
    </citation>
    <scope>NUCLEOTIDE SEQUENCE</scope>
    <source>
        <strain evidence="2">Siblings of single egg batch collected in Ceske Budejovice</strain>
        <tissue evidence="2">Salivary glands</tissue>
    </source>
</reference>
<evidence type="ECO:0000256" key="1">
    <source>
        <dbReference type="SAM" id="SignalP"/>
    </source>
</evidence>
<dbReference type="EMBL" id="GEGO01004943">
    <property type="protein sequence ID" value="JAR90461.1"/>
    <property type="molecule type" value="Transcribed_RNA"/>
</dbReference>
<sequence>MVVVLAGFLTFFFQTFDLGDAVAWTAAILFLHHGDVRGRRELGIQVVIVRLAAQQAVDLFLQRAPAVRPLHVRPQVGAKRVLQYRLGPA</sequence>
<dbReference type="AlphaFoldDB" id="A0A147BI73"/>
<feature type="chain" id="PRO_5007542623" evidence="1">
    <location>
        <begin position="22"/>
        <end position="89"/>
    </location>
</feature>
<organism evidence="2">
    <name type="scientific">Ixodes ricinus</name>
    <name type="common">Common tick</name>
    <name type="synonym">Acarus ricinus</name>
    <dbReference type="NCBI Taxonomy" id="34613"/>
    <lineage>
        <taxon>Eukaryota</taxon>
        <taxon>Metazoa</taxon>
        <taxon>Ecdysozoa</taxon>
        <taxon>Arthropoda</taxon>
        <taxon>Chelicerata</taxon>
        <taxon>Arachnida</taxon>
        <taxon>Acari</taxon>
        <taxon>Parasitiformes</taxon>
        <taxon>Ixodida</taxon>
        <taxon>Ixodoidea</taxon>
        <taxon>Ixodidae</taxon>
        <taxon>Ixodinae</taxon>
        <taxon>Ixodes</taxon>
    </lineage>
</organism>
<proteinExistence type="predicted"/>
<keyword evidence="1" id="KW-0732">Signal</keyword>